<evidence type="ECO:0000313" key="1">
    <source>
        <dbReference type="EMBL" id="CAI9697210.1"/>
    </source>
</evidence>
<name>A0ACB0E9B6_RANTA</name>
<sequence length="713" mass="78785">MSPCWCQRARLSPPAGVQYREVEQDLFCQMCPSLHFSYCSVVTGPGTLRLGGGGNVRGETVRARCRPTDVRSSGRTPQSGPEASPPAVFTFHQRRPRGFLPPQRRSAPPPEPRDPPLRRTRARPPPRPALRSPAPPRAPASPRVPPRAGSAARAAQAPPRPQGPSPPARRPCHLAPPRPRRARAPGRAFAAQGGPEGGGWAGPGPLAAAEGLRAGRGGAEGGGRARGRSGGRFRALGFLNVPLLAGRRSSRLGRQRGVGGRPGSRHRRALGPPPSPASRLPARLCLLPPASARLRSDPAPSAMPREKERDAKEPDTMKEESGTDVSVRSRKRKANVAVFLQDPDEEIAKIDRTVRSQCGSQPWDSNTACENPCSLIPTPDKEEDELLYPHAAYRPQRCTPSSSRVSPLPVLNWANREEVWKIMLNKEKTYLRDKHLMQRHPLLQPKMRAILLDWLMEVCEVYKLHRETFYLAQDFFDRYMATQQNIVKTLLQLIGISSLFIAAKLEEIYPPKLHQFAYVTDGACSGDEILTMELIIMKALKWHLSPLTIVSWLNVYMQVAYLNDLYEVLLPQYPQQIFIQIAELLDLCVLDVGCLEFSYGVLAASALYHFSSSELMQKVSGYQWCDIEKCVKWMVPFAIVIRETGSSKLKHFRGVPAEDAHNIQTHINSLDLLDKAQAKKAILSEENRISPLPTGVLTPPQSSKKQSSGQGSA</sequence>
<dbReference type="EMBL" id="OX596101">
    <property type="protein sequence ID" value="CAI9697210.1"/>
    <property type="molecule type" value="Genomic_DNA"/>
</dbReference>
<organism evidence="1 2">
    <name type="scientific">Rangifer tarandus platyrhynchus</name>
    <name type="common">Svalbard reindeer</name>
    <dbReference type="NCBI Taxonomy" id="3082113"/>
    <lineage>
        <taxon>Eukaryota</taxon>
        <taxon>Metazoa</taxon>
        <taxon>Chordata</taxon>
        <taxon>Craniata</taxon>
        <taxon>Vertebrata</taxon>
        <taxon>Euteleostomi</taxon>
        <taxon>Mammalia</taxon>
        <taxon>Eutheria</taxon>
        <taxon>Laurasiatheria</taxon>
        <taxon>Artiodactyla</taxon>
        <taxon>Ruminantia</taxon>
        <taxon>Pecora</taxon>
        <taxon>Cervidae</taxon>
        <taxon>Odocoileinae</taxon>
        <taxon>Rangifer</taxon>
    </lineage>
</organism>
<dbReference type="Proteomes" id="UP001162501">
    <property type="component" value="Chromosome 17"/>
</dbReference>
<gene>
    <name evidence="1" type="ORF">MRATA1EN3_LOCUS8423</name>
</gene>
<accession>A0ACB0E9B6</accession>
<evidence type="ECO:0000313" key="2">
    <source>
        <dbReference type="Proteomes" id="UP001162501"/>
    </source>
</evidence>
<reference evidence="1" key="1">
    <citation type="submission" date="2023-05" db="EMBL/GenBank/DDBJ databases">
        <authorList>
            <consortium name="ELIXIR-Norway"/>
        </authorList>
    </citation>
    <scope>NUCLEOTIDE SEQUENCE</scope>
</reference>
<proteinExistence type="predicted"/>
<protein>
    <submittedName>
        <fullName evidence="1">Uncharacterized protein</fullName>
    </submittedName>
</protein>